<evidence type="ECO:0000313" key="3">
    <source>
        <dbReference type="EMBL" id="QAA30695.1"/>
    </source>
</evidence>
<gene>
    <name evidence="3" type="ORF">C1I91_02880</name>
</gene>
<sequence length="280" mass="31150">MQKIALITDSGCDLENETLKKYGIFFLPLRIIYKDKDYLDRIEISPEDLYSSLENEIPKTSLPDGKYMDDILNKIESEGYTHAIAITISSGLSGTSNSLRIIAENHPNLHTHIFDTRILSMPQGVLVLNAIQMLEEGKSFEEIIEVLPKLREKTYGYFTLNTLEYLKKGGRIGKVSGTIGEMLNIKPVISVNDDGIYYTHSKARGRKQAISKLKDILNEHLSVSKCKIWVLQGGALEEAKALFAEVKDWANISFIDIATIGPALGVHTGPGLLGLAVQRE</sequence>
<dbReference type="PROSITE" id="PS51482">
    <property type="entry name" value="DEGV"/>
    <property type="match status" value="1"/>
</dbReference>
<dbReference type="AlphaFoldDB" id="A0A410DNP2"/>
<comment type="function">
    <text evidence="1">May bind long-chain fatty acids, such as palmitate, and may play a role in lipid transport or fatty acid metabolism.</text>
</comment>
<dbReference type="Gene3D" id="3.40.50.10170">
    <property type="match status" value="1"/>
</dbReference>
<reference evidence="3 4" key="1">
    <citation type="submission" date="2018-01" db="EMBL/GenBank/DDBJ databases">
        <title>Genome Sequencing and Assembly of Anaerobacter polyendosporus strain CT4.</title>
        <authorList>
            <person name="Tachaapaikoon C."/>
            <person name="Sutheeworapong S."/>
            <person name="Jenjaroenpun P."/>
            <person name="Wongsurawat T."/>
            <person name="Nookeaw I."/>
            <person name="Cheawchanlertfa P."/>
            <person name="Kosugi A."/>
            <person name="Cheevadhanarak S."/>
            <person name="Ratanakhanokchai K."/>
        </authorList>
    </citation>
    <scope>NUCLEOTIDE SEQUENCE [LARGE SCALE GENOMIC DNA]</scope>
    <source>
        <strain evidence="3 4">CT4</strain>
    </source>
</reference>
<keyword evidence="2" id="KW-0446">Lipid-binding</keyword>
<dbReference type="RefSeq" id="WP_128211146.1">
    <property type="nucleotide sequence ID" value="NZ_CP025746.1"/>
</dbReference>
<accession>A0A410DNP2</accession>
<dbReference type="InterPro" id="IPR043168">
    <property type="entry name" value="DegV_C"/>
</dbReference>
<dbReference type="PANTHER" id="PTHR33434">
    <property type="entry name" value="DEGV DOMAIN-CONTAINING PROTEIN DR_1986-RELATED"/>
    <property type="match status" value="1"/>
</dbReference>
<proteinExistence type="predicted"/>
<dbReference type="PANTHER" id="PTHR33434:SF3">
    <property type="entry name" value="DEGV DOMAIN-CONTAINING PROTEIN YITS"/>
    <property type="match status" value="1"/>
</dbReference>
<dbReference type="InterPro" id="IPR003797">
    <property type="entry name" value="DegV"/>
</dbReference>
<protein>
    <submittedName>
        <fullName evidence="3">Fatty acid-binding protein DegV</fullName>
    </submittedName>
</protein>
<dbReference type="KEGG" id="cmah:C1I91_02880"/>
<dbReference type="Proteomes" id="UP000286268">
    <property type="component" value="Chromosome"/>
</dbReference>
<dbReference type="SUPFAM" id="SSF82549">
    <property type="entry name" value="DAK1/DegV-like"/>
    <property type="match status" value="1"/>
</dbReference>
<evidence type="ECO:0000256" key="2">
    <source>
        <dbReference type="ARBA" id="ARBA00023121"/>
    </source>
</evidence>
<dbReference type="NCBIfam" id="TIGR00762">
    <property type="entry name" value="DegV"/>
    <property type="match status" value="1"/>
</dbReference>
<name>A0A410DNP2_9CLOT</name>
<keyword evidence="4" id="KW-1185">Reference proteome</keyword>
<dbReference type="InterPro" id="IPR050270">
    <property type="entry name" value="DegV_domain_contain"/>
</dbReference>
<dbReference type="GO" id="GO:0008289">
    <property type="term" value="F:lipid binding"/>
    <property type="evidence" value="ECO:0007669"/>
    <property type="project" value="UniProtKB-KW"/>
</dbReference>
<dbReference type="Gene3D" id="3.30.1180.10">
    <property type="match status" value="1"/>
</dbReference>
<dbReference type="OrthoDB" id="9781230at2"/>
<dbReference type="Pfam" id="PF02645">
    <property type="entry name" value="DegV"/>
    <property type="match status" value="1"/>
</dbReference>
<evidence type="ECO:0000256" key="1">
    <source>
        <dbReference type="ARBA" id="ARBA00003238"/>
    </source>
</evidence>
<dbReference type="EMBL" id="CP025746">
    <property type="protein sequence ID" value="QAA30695.1"/>
    <property type="molecule type" value="Genomic_DNA"/>
</dbReference>
<organism evidence="3 4">
    <name type="scientific">Clostridium manihotivorum</name>
    <dbReference type="NCBI Taxonomy" id="2320868"/>
    <lineage>
        <taxon>Bacteria</taxon>
        <taxon>Bacillati</taxon>
        <taxon>Bacillota</taxon>
        <taxon>Clostridia</taxon>
        <taxon>Eubacteriales</taxon>
        <taxon>Clostridiaceae</taxon>
        <taxon>Clostridium</taxon>
    </lineage>
</organism>
<evidence type="ECO:0000313" key="4">
    <source>
        <dbReference type="Proteomes" id="UP000286268"/>
    </source>
</evidence>